<feature type="domain" description="HTH gntR-type" evidence="4">
    <location>
        <begin position="10"/>
        <end position="78"/>
    </location>
</feature>
<dbReference type="PANTHER" id="PTHR38445">
    <property type="entry name" value="HTH-TYPE TRANSCRIPTIONAL REPRESSOR YTRA"/>
    <property type="match status" value="1"/>
</dbReference>
<dbReference type="EMBL" id="NGJU01000017">
    <property type="protein sequence ID" value="RST93957.1"/>
    <property type="molecule type" value="Genomic_DNA"/>
</dbReference>
<gene>
    <name evidence="5" type="ORF">CBF35_10905</name>
</gene>
<dbReference type="GO" id="GO:0003677">
    <property type="term" value="F:DNA binding"/>
    <property type="evidence" value="ECO:0007669"/>
    <property type="project" value="UniProtKB-KW"/>
</dbReference>
<dbReference type="GeneID" id="98568883"/>
<keyword evidence="2" id="KW-0238">DNA-binding</keyword>
<comment type="caution">
    <text evidence="5">The sequence shown here is derived from an EMBL/GenBank/DDBJ whole genome shotgun (WGS) entry which is preliminary data.</text>
</comment>
<evidence type="ECO:0000256" key="3">
    <source>
        <dbReference type="ARBA" id="ARBA00023163"/>
    </source>
</evidence>
<dbReference type="InterPro" id="IPR036388">
    <property type="entry name" value="WH-like_DNA-bd_sf"/>
</dbReference>
<dbReference type="Proteomes" id="UP000287239">
    <property type="component" value="Unassembled WGS sequence"/>
</dbReference>
<dbReference type="GO" id="GO:0003700">
    <property type="term" value="F:DNA-binding transcription factor activity"/>
    <property type="evidence" value="ECO:0007669"/>
    <property type="project" value="InterPro"/>
</dbReference>
<proteinExistence type="predicted"/>
<keyword evidence="1" id="KW-0805">Transcription regulation</keyword>
<accession>A0A429ZJT0</accession>
<reference evidence="5 6" key="1">
    <citation type="submission" date="2017-05" db="EMBL/GenBank/DDBJ databases">
        <title>Vagococcus spp. assemblies.</title>
        <authorList>
            <person name="Gulvik C.A."/>
        </authorList>
    </citation>
    <scope>NUCLEOTIDE SEQUENCE [LARGE SCALE GENOMIC DNA]</scope>
    <source>
        <strain evidence="5 6">NCFB 2777</strain>
    </source>
</reference>
<organism evidence="5 6">
    <name type="scientific">Vagococcus salmoninarum</name>
    <dbReference type="NCBI Taxonomy" id="2739"/>
    <lineage>
        <taxon>Bacteria</taxon>
        <taxon>Bacillati</taxon>
        <taxon>Bacillota</taxon>
        <taxon>Bacilli</taxon>
        <taxon>Lactobacillales</taxon>
        <taxon>Enterococcaceae</taxon>
        <taxon>Vagococcus</taxon>
    </lineage>
</organism>
<dbReference type="OrthoDB" id="362473at2"/>
<keyword evidence="3" id="KW-0804">Transcription</keyword>
<dbReference type="CDD" id="cd07377">
    <property type="entry name" value="WHTH_GntR"/>
    <property type="match status" value="1"/>
</dbReference>
<evidence type="ECO:0000256" key="2">
    <source>
        <dbReference type="ARBA" id="ARBA00023125"/>
    </source>
</evidence>
<dbReference type="InterPro" id="IPR000524">
    <property type="entry name" value="Tscrpt_reg_HTH_GntR"/>
</dbReference>
<dbReference type="SMART" id="SM00345">
    <property type="entry name" value="HTH_GNTR"/>
    <property type="match status" value="1"/>
</dbReference>
<dbReference type="AlphaFoldDB" id="A0A429ZJT0"/>
<dbReference type="RefSeq" id="WP_126781061.1">
    <property type="nucleotide sequence ID" value="NZ_NGJU01000017.1"/>
</dbReference>
<dbReference type="Pfam" id="PF00392">
    <property type="entry name" value="GntR"/>
    <property type="match status" value="1"/>
</dbReference>
<evidence type="ECO:0000259" key="4">
    <source>
        <dbReference type="PROSITE" id="PS50949"/>
    </source>
</evidence>
<evidence type="ECO:0000256" key="1">
    <source>
        <dbReference type="ARBA" id="ARBA00023015"/>
    </source>
</evidence>
<dbReference type="InterPro" id="IPR036390">
    <property type="entry name" value="WH_DNA-bd_sf"/>
</dbReference>
<keyword evidence="6" id="KW-1185">Reference proteome</keyword>
<name>A0A429ZJT0_9ENTE</name>
<evidence type="ECO:0000313" key="5">
    <source>
        <dbReference type="EMBL" id="RST93957.1"/>
    </source>
</evidence>
<dbReference type="Gene3D" id="1.10.10.10">
    <property type="entry name" value="Winged helix-like DNA-binding domain superfamily/Winged helix DNA-binding domain"/>
    <property type="match status" value="1"/>
</dbReference>
<evidence type="ECO:0000313" key="6">
    <source>
        <dbReference type="Proteomes" id="UP000287239"/>
    </source>
</evidence>
<protein>
    <submittedName>
        <fullName evidence="5">GntR family transcriptional regulator</fullName>
    </submittedName>
</protein>
<dbReference type="PANTHER" id="PTHR38445:SF9">
    <property type="entry name" value="HTH-TYPE TRANSCRIPTIONAL REPRESSOR YTRA"/>
    <property type="match status" value="1"/>
</dbReference>
<sequence>MVIIDKQSKKPFYEQVVLGIKEEILQGLLVPGEKIPSVREMASQLMMNPNTISKAYKSLEEQGVITTVQGRGTFVKELVASRGDEEKIAKIKGKMLDLVIEARYLNVELPEMITWLSETADDLGGTKNES</sequence>
<dbReference type="PROSITE" id="PS50949">
    <property type="entry name" value="HTH_GNTR"/>
    <property type="match status" value="1"/>
</dbReference>
<dbReference type="SUPFAM" id="SSF46785">
    <property type="entry name" value="Winged helix' DNA-binding domain"/>
    <property type="match status" value="1"/>
</dbReference>